<gene>
    <name evidence="2" type="ORF">PIB30_031833</name>
</gene>
<sequence length="101" mass="10972">MRASRDASSNAQAVKTRELNGVAMQEERCGTEQRCPAVATLANKHGKENATARKERRGRYTTVCDDDIKTKGTGSAPATTNTWPAATESEEGLSMRRGCLR</sequence>
<accession>A0ABU6SBN3</accession>
<dbReference type="Proteomes" id="UP001341840">
    <property type="component" value="Unassembled WGS sequence"/>
</dbReference>
<feature type="region of interest" description="Disordered" evidence="1">
    <location>
        <begin position="65"/>
        <end position="101"/>
    </location>
</feature>
<feature type="compositionally biased region" description="Low complexity" evidence="1">
    <location>
        <begin position="76"/>
        <end position="87"/>
    </location>
</feature>
<organism evidence="2 3">
    <name type="scientific">Stylosanthes scabra</name>
    <dbReference type="NCBI Taxonomy" id="79078"/>
    <lineage>
        <taxon>Eukaryota</taxon>
        <taxon>Viridiplantae</taxon>
        <taxon>Streptophyta</taxon>
        <taxon>Embryophyta</taxon>
        <taxon>Tracheophyta</taxon>
        <taxon>Spermatophyta</taxon>
        <taxon>Magnoliopsida</taxon>
        <taxon>eudicotyledons</taxon>
        <taxon>Gunneridae</taxon>
        <taxon>Pentapetalae</taxon>
        <taxon>rosids</taxon>
        <taxon>fabids</taxon>
        <taxon>Fabales</taxon>
        <taxon>Fabaceae</taxon>
        <taxon>Papilionoideae</taxon>
        <taxon>50 kb inversion clade</taxon>
        <taxon>dalbergioids sensu lato</taxon>
        <taxon>Dalbergieae</taxon>
        <taxon>Pterocarpus clade</taxon>
        <taxon>Stylosanthes</taxon>
    </lineage>
</organism>
<name>A0ABU6SBN3_9FABA</name>
<protein>
    <submittedName>
        <fullName evidence="2">Uncharacterized protein</fullName>
    </submittedName>
</protein>
<proteinExistence type="predicted"/>
<keyword evidence="3" id="KW-1185">Reference proteome</keyword>
<evidence type="ECO:0000313" key="2">
    <source>
        <dbReference type="EMBL" id="MED6133821.1"/>
    </source>
</evidence>
<comment type="caution">
    <text evidence="2">The sequence shown here is derived from an EMBL/GenBank/DDBJ whole genome shotgun (WGS) entry which is preliminary data.</text>
</comment>
<evidence type="ECO:0000313" key="3">
    <source>
        <dbReference type="Proteomes" id="UP001341840"/>
    </source>
</evidence>
<dbReference type="EMBL" id="JASCZI010060553">
    <property type="protein sequence ID" value="MED6133821.1"/>
    <property type="molecule type" value="Genomic_DNA"/>
</dbReference>
<evidence type="ECO:0000256" key="1">
    <source>
        <dbReference type="SAM" id="MobiDB-lite"/>
    </source>
</evidence>
<reference evidence="2 3" key="1">
    <citation type="journal article" date="2023" name="Plants (Basel)">
        <title>Bridging the Gap: Combining Genomics and Transcriptomics Approaches to Understand Stylosanthes scabra, an Orphan Legume from the Brazilian Caatinga.</title>
        <authorList>
            <person name="Ferreira-Neto J.R.C."/>
            <person name="da Silva M.D."/>
            <person name="Binneck E."/>
            <person name="de Melo N.F."/>
            <person name="da Silva R.H."/>
            <person name="de Melo A.L.T.M."/>
            <person name="Pandolfi V."/>
            <person name="Bustamante F.O."/>
            <person name="Brasileiro-Vidal A.C."/>
            <person name="Benko-Iseppon A.M."/>
        </authorList>
    </citation>
    <scope>NUCLEOTIDE SEQUENCE [LARGE SCALE GENOMIC DNA]</scope>
    <source>
        <tissue evidence="2">Leaves</tissue>
    </source>
</reference>